<gene>
    <name evidence="3" type="ORF">ACFQ5P_01775</name>
</gene>
<protein>
    <submittedName>
        <fullName evidence="3">Tripartite tricarboxylate transporter TctB family protein</fullName>
    </submittedName>
</protein>
<keyword evidence="4" id="KW-1185">Reference proteome</keyword>
<keyword evidence="1" id="KW-0472">Membrane</keyword>
<keyword evidence="1" id="KW-1133">Transmembrane helix</keyword>
<feature type="transmembrane region" description="Helical" evidence="1">
    <location>
        <begin position="12"/>
        <end position="30"/>
    </location>
</feature>
<comment type="caution">
    <text evidence="3">The sequence shown here is derived from an EMBL/GenBank/DDBJ whole genome shotgun (WGS) entry which is preliminary data.</text>
</comment>
<feature type="transmembrane region" description="Helical" evidence="1">
    <location>
        <begin position="83"/>
        <end position="116"/>
    </location>
</feature>
<evidence type="ECO:0000313" key="4">
    <source>
        <dbReference type="Proteomes" id="UP001597302"/>
    </source>
</evidence>
<feature type="domain" description="DUF1468" evidence="2">
    <location>
        <begin position="11"/>
        <end position="150"/>
    </location>
</feature>
<dbReference type="EMBL" id="JBHTOQ010000003">
    <property type="protein sequence ID" value="MFD1480015.1"/>
    <property type="molecule type" value="Genomic_DNA"/>
</dbReference>
<dbReference type="InterPro" id="IPR009936">
    <property type="entry name" value="DUF1468"/>
</dbReference>
<keyword evidence="1" id="KW-0812">Transmembrane</keyword>
<dbReference type="RefSeq" id="WP_131576962.1">
    <property type="nucleotide sequence ID" value="NZ_CBCSAJ010000027.1"/>
</dbReference>
<feature type="transmembrane region" description="Helical" evidence="1">
    <location>
        <begin position="128"/>
        <end position="154"/>
    </location>
</feature>
<name>A0ABW4DUR3_9RHOB</name>
<evidence type="ECO:0000259" key="2">
    <source>
        <dbReference type="Pfam" id="PF07331"/>
    </source>
</evidence>
<dbReference type="Pfam" id="PF07331">
    <property type="entry name" value="TctB"/>
    <property type="match status" value="1"/>
</dbReference>
<sequence length="157" mass="16117">MTMNKRVDLGAGLVVAALGIAVAAYTIAHYPLGSLRRMGPGMFPMGLGVAIAVLGASIALTALPGQPASLDPPHDGDRFETRTAILALAGVVGFALLVRPMGLVPAVLVVVGISAFADRQNRARSVAVLAVALAALAAVMFRFALGLPFPLFAWSWG</sequence>
<proteinExistence type="predicted"/>
<evidence type="ECO:0000256" key="1">
    <source>
        <dbReference type="SAM" id="Phobius"/>
    </source>
</evidence>
<feature type="transmembrane region" description="Helical" evidence="1">
    <location>
        <begin position="42"/>
        <end position="63"/>
    </location>
</feature>
<dbReference type="Proteomes" id="UP001597302">
    <property type="component" value="Unassembled WGS sequence"/>
</dbReference>
<evidence type="ECO:0000313" key="3">
    <source>
        <dbReference type="EMBL" id="MFD1480015.1"/>
    </source>
</evidence>
<organism evidence="3 4">
    <name type="scientific">Paracoccus nototheniae</name>
    <dbReference type="NCBI Taxonomy" id="2489002"/>
    <lineage>
        <taxon>Bacteria</taxon>
        <taxon>Pseudomonadati</taxon>
        <taxon>Pseudomonadota</taxon>
        <taxon>Alphaproteobacteria</taxon>
        <taxon>Rhodobacterales</taxon>
        <taxon>Paracoccaceae</taxon>
        <taxon>Paracoccus</taxon>
    </lineage>
</organism>
<reference evidence="4" key="1">
    <citation type="journal article" date="2019" name="Int. J. Syst. Evol. Microbiol.">
        <title>The Global Catalogue of Microorganisms (GCM) 10K type strain sequencing project: providing services to taxonomists for standard genome sequencing and annotation.</title>
        <authorList>
            <consortium name="The Broad Institute Genomics Platform"/>
            <consortium name="The Broad Institute Genome Sequencing Center for Infectious Disease"/>
            <person name="Wu L."/>
            <person name="Ma J."/>
        </authorList>
    </citation>
    <scope>NUCLEOTIDE SEQUENCE [LARGE SCALE GENOMIC DNA]</scope>
    <source>
        <strain evidence="4">CCM 8875</strain>
    </source>
</reference>
<accession>A0ABW4DUR3</accession>